<dbReference type="EMBL" id="CAJOBQ010000658">
    <property type="protein sequence ID" value="CAF4397805.1"/>
    <property type="molecule type" value="Genomic_DNA"/>
</dbReference>
<feature type="transmembrane region" description="Helical" evidence="1">
    <location>
        <begin position="29"/>
        <end position="52"/>
    </location>
</feature>
<feature type="transmembrane region" description="Helical" evidence="1">
    <location>
        <begin position="64"/>
        <end position="81"/>
    </location>
</feature>
<dbReference type="AlphaFoldDB" id="A0A820P1N1"/>
<keyword evidence="1" id="KW-0812">Transmembrane</keyword>
<name>A0A820P1N1_9BILA</name>
<evidence type="ECO:0000256" key="1">
    <source>
        <dbReference type="SAM" id="Phobius"/>
    </source>
</evidence>
<keyword evidence="1" id="KW-1133">Transmembrane helix</keyword>
<evidence type="ECO:0000313" key="2">
    <source>
        <dbReference type="EMBL" id="CAF4397805.1"/>
    </source>
</evidence>
<protein>
    <submittedName>
        <fullName evidence="2">Uncharacterized protein</fullName>
    </submittedName>
</protein>
<feature type="transmembrane region" description="Helical" evidence="1">
    <location>
        <begin position="93"/>
        <end position="120"/>
    </location>
</feature>
<feature type="transmembrane region" description="Helical" evidence="1">
    <location>
        <begin position="212"/>
        <end position="239"/>
    </location>
</feature>
<dbReference type="Proteomes" id="UP000663862">
    <property type="component" value="Unassembled WGS sequence"/>
</dbReference>
<feature type="transmembrane region" description="Helical" evidence="1">
    <location>
        <begin position="185"/>
        <end position="206"/>
    </location>
</feature>
<organism evidence="2 3">
    <name type="scientific">Rotaria socialis</name>
    <dbReference type="NCBI Taxonomy" id="392032"/>
    <lineage>
        <taxon>Eukaryota</taxon>
        <taxon>Metazoa</taxon>
        <taxon>Spiralia</taxon>
        <taxon>Gnathifera</taxon>
        <taxon>Rotifera</taxon>
        <taxon>Eurotatoria</taxon>
        <taxon>Bdelloidea</taxon>
        <taxon>Philodinida</taxon>
        <taxon>Philodinidae</taxon>
        <taxon>Rotaria</taxon>
    </lineage>
</organism>
<reference evidence="2" key="1">
    <citation type="submission" date="2021-02" db="EMBL/GenBank/DDBJ databases">
        <authorList>
            <person name="Nowell W R."/>
        </authorList>
    </citation>
    <scope>NUCLEOTIDE SEQUENCE</scope>
</reference>
<feature type="transmembrane region" description="Helical" evidence="1">
    <location>
        <begin position="132"/>
        <end position="164"/>
    </location>
</feature>
<keyword evidence="1" id="KW-0472">Membrane</keyword>
<accession>A0A820P1N1</accession>
<evidence type="ECO:0000313" key="3">
    <source>
        <dbReference type="Proteomes" id="UP000663862"/>
    </source>
</evidence>
<sequence>MGNPYVPVSQLLSLADDPEIRRTRKNLRILLGVLLVLTVLGTISSITGNGIVNNSKYSSRGTEIAQSIISVLFLSFGYLAAQRYSKIGLRVFAWLNIIELVIMGIVLAILVICGLVVVRAASSAANGEQKGILVLSIVVVVVIIAVIIGLILQGAAVLGVLGAIASIASNDVQYGSKYSIRQTGIGQSLISLLLYSFGYVVAYRYSQTGLRVFAWINIFALASAGIGLVVRMIFGFLVLTTPTSTDHGQLILAS</sequence>
<gene>
    <name evidence="2" type="ORF">TSG867_LOCUS12755</name>
</gene>
<comment type="caution">
    <text evidence="2">The sequence shown here is derived from an EMBL/GenBank/DDBJ whole genome shotgun (WGS) entry which is preliminary data.</text>
</comment>
<proteinExistence type="predicted"/>